<dbReference type="InterPro" id="IPR020590">
    <property type="entry name" value="Guanylate_kinase_CS"/>
</dbReference>
<evidence type="ECO:0000259" key="13">
    <source>
        <dbReference type="PROSITE" id="PS50052"/>
    </source>
</evidence>
<evidence type="ECO:0000256" key="7">
    <source>
        <dbReference type="ARBA" id="ARBA00022777"/>
    </source>
</evidence>
<protein>
    <recommendedName>
        <fullName evidence="4 11">Guanylate kinase</fullName>
        <ecNumber evidence="3 11">2.7.4.8</ecNumber>
    </recommendedName>
    <alternativeName>
        <fullName evidence="9 11">GMP kinase</fullName>
    </alternativeName>
</protein>
<dbReference type="Proteomes" id="UP000222056">
    <property type="component" value="Unassembled WGS sequence"/>
</dbReference>
<keyword evidence="7 11" id="KW-0418">Kinase</keyword>
<evidence type="ECO:0000256" key="4">
    <source>
        <dbReference type="ARBA" id="ARBA00016296"/>
    </source>
</evidence>
<comment type="catalytic activity">
    <reaction evidence="10 11">
        <text>GMP + ATP = GDP + ADP</text>
        <dbReference type="Rhea" id="RHEA:20780"/>
        <dbReference type="ChEBI" id="CHEBI:30616"/>
        <dbReference type="ChEBI" id="CHEBI:58115"/>
        <dbReference type="ChEBI" id="CHEBI:58189"/>
        <dbReference type="ChEBI" id="CHEBI:456216"/>
        <dbReference type="EC" id="2.7.4.8"/>
    </reaction>
</comment>
<dbReference type="InterPro" id="IPR008145">
    <property type="entry name" value="GK/Ca_channel_bsu"/>
</dbReference>
<dbReference type="HAMAP" id="MF_00328">
    <property type="entry name" value="Guanylate_kinase"/>
    <property type="match status" value="1"/>
</dbReference>
<dbReference type="AlphaFoldDB" id="A0A1H6FVL1"/>
<evidence type="ECO:0000313" key="15">
    <source>
        <dbReference type="Proteomes" id="UP000222056"/>
    </source>
</evidence>
<evidence type="ECO:0000313" key="14">
    <source>
        <dbReference type="EMBL" id="SEH14320.1"/>
    </source>
</evidence>
<dbReference type="PROSITE" id="PS50052">
    <property type="entry name" value="GUANYLATE_KINASE_2"/>
    <property type="match status" value="1"/>
</dbReference>
<dbReference type="GO" id="GO:0005524">
    <property type="term" value="F:ATP binding"/>
    <property type="evidence" value="ECO:0007669"/>
    <property type="project" value="UniProtKB-UniRule"/>
</dbReference>
<comment type="similarity">
    <text evidence="2 11">Belongs to the guanylate kinase family.</text>
</comment>
<dbReference type="GO" id="GO:0004385">
    <property type="term" value="F:GMP kinase activity"/>
    <property type="evidence" value="ECO:0007669"/>
    <property type="project" value="UniProtKB-UniRule"/>
</dbReference>
<dbReference type="PROSITE" id="PS00856">
    <property type="entry name" value="GUANYLATE_KINASE_1"/>
    <property type="match status" value="1"/>
</dbReference>
<dbReference type="PANTHER" id="PTHR23117:SF13">
    <property type="entry name" value="GUANYLATE KINASE"/>
    <property type="match status" value="1"/>
</dbReference>
<dbReference type="GO" id="GO:0005829">
    <property type="term" value="C:cytosol"/>
    <property type="evidence" value="ECO:0007669"/>
    <property type="project" value="TreeGrafter"/>
</dbReference>
<keyword evidence="5 11" id="KW-0808">Transferase</keyword>
<dbReference type="FunFam" id="3.30.63.10:FF:000002">
    <property type="entry name" value="Guanylate kinase 1"/>
    <property type="match status" value="1"/>
</dbReference>
<dbReference type="InterPro" id="IPR027417">
    <property type="entry name" value="P-loop_NTPase"/>
</dbReference>
<feature type="domain" description="Guanylate kinase-like" evidence="13">
    <location>
        <begin position="3"/>
        <end position="178"/>
    </location>
</feature>
<dbReference type="Pfam" id="PF00625">
    <property type="entry name" value="Guanylate_kin"/>
    <property type="match status" value="1"/>
</dbReference>
<dbReference type="EMBL" id="FNWJ01000002">
    <property type="protein sequence ID" value="SEH14320.1"/>
    <property type="molecule type" value="Genomic_DNA"/>
</dbReference>
<name>A0A1H6FVL1_THEAL</name>
<dbReference type="Gene3D" id="3.40.50.300">
    <property type="entry name" value="P-loop containing nucleotide triphosphate hydrolases"/>
    <property type="match status" value="2"/>
</dbReference>
<evidence type="ECO:0000256" key="2">
    <source>
        <dbReference type="ARBA" id="ARBA00005790"/>
    </source>
</evidence>
<dbReference type="OrthoDB" id="9808150at2"/>
<keyword evidence="15" id="KW-1185">Reference proteome</keyword>
<dbReference type="RefSeq" id="WP_093117958.1">
    <property type="nucleotide sequence ID" value="NZ_FNWJ01000002.1"/>
</dbReference>
<evidence type="ECO:0000256" key="5">
    <source>
        <dbReference type="ARBA" id="ARBA00022679"/>
    </source>
</evidence>
<gene>
    <name evidence="11" type="primary">gmk</name>
    <name evidence="14" type="ORF">SAMN02745716_1597</name>
</gene>
<evidence type="ECO:0000256" key="11">
    <source>
        <dbReference type="HAMAP-Rule" id="MF_00328"/>
    </source>
</evidence>
<keyword evidence="6 11" id="KW-0547">Nucleotide-binding</keyword>
<dbReference type="Gene3D" id="3.30.63.10">
    <property type="entry name" value="Guanylate Kinase phosphate binding domain"/>
    <property type="match status" value="1"/>
</dbReference>
<comment type="subcellular location">
    <subcellularLocation>
        <location evidence="11">Cytoplasm</location>
    </subcellularLocation>
</comment>
<keyword evidence="11" id="KW-0963">Cytoplasm</keyword>
<evidence type="ECO:0000256" key="3">
    <source>
        <dbReference type="ARBA" id="ARBA00012961"/>
    </source>
</evidence>
<keyword evidence="8 11" id="KW-0067">ATP-binding</keyword>
<comment type="function">
    <text evidence="1 11">Essential for recycling GMP and indirectly, cGMP.</text>
</comment>
<feature type="region of interest" description="Disordered" evidence="12">
    <location>
        <begin position="180"/>
        <end position="202"/>
    </location>
</feature>
<dbReference type="SMART" id="SM00072">
    <property type="entry name" value="GuKc"/>
    <property type="match status" value="1"/>
</dbReference>
<dbReference type="SUPFAM" id="SSF52540">
    <property type="entry name" value="P-loop containing nucleoside triphosphate hydrolases"/>
    <property type="match status" value="1"/>
</dbReference>
<feature type="compositionally biased region" description="Basic and acidic residues" evidence="12">
    <location>
        <begin position="187"/>
        <end position="202"/>
    </location>
</feature>
<dbReference type="PANTHER" id="PTHR23117">
    <property type="entry name" value="GUANYLATE KINASE-RELATED"/>
    <property type="match status" value="1"/>
</dbReference>
<accession>A0A1H6FVL1</accession>
<evidence type="ECO:0000256" key="12">
    <source>
        <dbReference type="SAM" id="MobiDB-lite"/>
    </source>
</evidence>
<reference evidence="15" key="1">
    <citation type="submission" date="2016-10" db="EMBL/GenBank/DDBJ databases">
        <authorList>
            <person name="Varghese N."/>
            <person name="Submissions S."/>
        </authorList>
    </citation>
    <scope>NUCLEOTIDE SEQUENCE [LARGE SCALE GENOMIC DNA]</scope>
    <source>
        <strain evidence="15">ATCC 35263</strain>
    </source>
</reference>
<dbReference type="InterPro" id="IPR017665">
    <property type="entry name" value="Guanylate_kinase"/>
</dbReference>
<organism evidence="14 15">
    <name type="scientific">Thermoleophilum album</name>
    <dbReference type="NCBI Taxonomy" id="29539"/>
    <lineage>
        <taxon>Bacteria</taxon>
        <taxon>Bacillati</taxon>
        <taxon>Actinomycetota</taxon>
        <taxon>Thermoleophilia</taxon>
        <taxon>Thermoleophilales</taxon>
        <taxon>Thermoleophilaceae</taxon>
        <taxon>Thermoleophilum</taxon>
    </lineage>
</organism>
<dbReference type="CDD" id="cd00071">
    <property type="entry name" value="GMPK"/>
    <property type="match status" value="1"/>
</dbReference>
<dbReference type="NCBIfam" id="TIGR03263">
    <property type="entry name" value="guanyl_kin"/>
    <property type="match status" value="1"/>
</dbReference>
<evidence type="ECO:0000256" key="10">
    <source>
        <dbReference type="ARBA" id="ARBA00048594"/>
    </source>
</evidence>
<proteinExistence type="inferred from homology"/>
<evidence type="ECO:0000256" key="1">
    <source>
        <dbReference type="ARBA" id="ARBA00003531"/>
    </source>
</evidence>
<feature type="binding site" evidence="11">
    <location>
        <begin position="10"/>
        <end position="17"/>
    </location>
    <ligand>
        <name>ATP</name>
        <dbReference type="ChEBI" id="CHEBI:30616"/>
    </ligand>
</feature>
<evidence type="ECO:0000256" key="6">
    <source>
        <dbReference type="ARBA" id="ARBA00022741"/>
    </source>
</evidence>
<dbReference type="EC" id="2.7.4.8" evidence="3 11"/>
<dbReference type="InterPro" id="IPR008144">
    <property type="entry name" value="Guanylate_kin-like_dom"/>
</dbReference>
<evidence type="ECO:0000256" key="9">
    <source>
        <dbReference type="ARBA" id="ARBA00030128"/>
    </source>
</evidence>
<dbReference type="STRING" id="29539.SAMN02745716_1597"/>
<evidence type="ECO:0000256" key="8">
    <source>
        <dbReference type="ARBA" id="ARBA00022840"/>
    </source>
</evidence>
<sequence length="202" mass="22561">MATPLVVITGPSGVGKGTLIKALRERIPGIHVAVSATTRPPRPGEVDGRDYFFLSPEEFERRVRAGEFAEHAVYAGHRYGTLLSELERPARLIVLEIDVQGARQIRQLRPDALQVFIAPPSLDELERRLRARGADDEEQIRRRLEVAKRELSARDEFAKVIVNERLDDALSELERVIGNMLAGSGPDGERAETHRPEQQSQG</sequence>